<feature type="domain" description="NADH:flavin oxidoreductase/NADH oxidase N-terminal" evidence="5">
    <location>
        <begin position="96"/>
        <end position="361"/>
    </location>
</feature>
<dbReference type="PANTHER" id="PTHR43656">
    <property type="entry name" value="BINDING OXIDOREDUCTASE, PUTATIVE (AFU_ORTHOLOGUE AFUA_2G08260)-RELATED"/>
    <property type="match status" value="1"/>
</dbReference>
<organism evidence="6 7">
    <name type="scientific">Aspergillus pseudoustus</name>
    <dbReference type="NCBI Taxonomy" id="1810923"/>
    <lineage>
        <taxon>Eukaryota</taxon>
        <taxon>Fungi</taxon>
        <taxon>Dikarya</taxon>
        <taxon>Ascomycota</taxon>
        <taxon>Pezizomycotina</taxon>
        <taxon>Eurotiomycetes</taxon>
        <taxon>Eurotiomycetidae</taxon>
        <taxon>Eurotiales</taxon>
        <taxon>Aspergillaceae</taxon>
        <taxon>Aspergillus</taxon>
        <taxon>Aspergillus subgen. Nidulantes</taxon>
    </lineage>
</organism>
<keyword evidence="4" id="KW-0560">Oxidoreductase</keyword>
<dbReference type="Gene3D" id="3.20.20.70">
    <property type="entry name" value="Aldolase class I"/>
    <property type="match status" value="1"/>
</dbReference>
<evidence type="ECO:0000313" key="6">
    <source>
        <dbReference type="EMBL" id="KAL2842020.1"/>
    </source>
</evidence>
<dbReference type="InterPro" id="IPR013785">
    <property type="entry name" value="Aldolase_TIM"/>
</dbReference>
<dbReference type="PANTHER" id="PTHR43656:SF5">
    <property type="entry name" value="NADH:FLAVIN OXIDOREDUCTASE_NADH OXIDASE N-TERMINAL DOMAIN-CONTAINING PROTEIN"/>
    <property type="match status" value="1"/>
</dbReference>
<evidence type="ECO:0000256" key="3">
    <source>
        <dbReference type="ARBA" id="ARBA00022643"/>
    </source>
</evidence>
<name>A0ABR4JPQ2_9EURO</name>
<protein>
    <recommendedName>
        <fullName evidence="5">NADH:flavin oxidoreductase/NADH oxidase N-terminal domain-containing protein</fullName>
    </recommendedName>
</protein>
<evidence type="ECO:0000256" key="2">
    <source>
        <dbReference type="ARBA" id="ARBA00022630"/>
    </source>
</evidence>
<dbReference type="InterPro" id="IPR051799">
    <property type="entry name" value="NADH_flavin_oxidoreductase"/>
</dbReference>
<proteinExistence type="inferred from homology"/>
<comment type="caution">
    <text evidence="6">The sequence shown here is derived from an EMBL/GenBank/DDBJ whole genome shotgun (WGS) entry which is preliminary data.</text>
</comment>
<keyword evidence="3" id="KW-0288">FMN</keyword>
<dbReference type="Proteomes" id="UP001610446">
    <property type="component" value="Unassembled WGS sequence"/>
</dbReference>
<dbReference type="InterPro" id="IPR001155">
    <property type="entry name" value="OxRdtase_FMN_N"/>
</dbReference>
<dbReference type="SUPFAM" id="SSF51395">
    <property type="entry name" value="FMN-linked oxidoreductases"/>
    <property type="match status" value="1"/>
</dbReference>
<accession>A0ABR4JPQ2</accession>
<keyword evidence="2" id="KW-0285">Flavoprotein</keyword>
<gene>
    <name evidence="6" type="ORF">BJY01DRAFT_216940</name>
</gene>
<dbReference type="Pfam" id="PF00724">
    <property type="entry name" value="Oxidored_FMN"/>
    <property type="match status" value="1"/>
</dbReference>
<sequence length="363" mass="39638">MSSPRVSQMLAQPITLKLSGKVIPNRLYRSALSEYLGSFDQEDLEGSGEPLPQYAEFHKSLADGDIGVICFGNIPIHRDYLQGPKNVILDANQSWDAIQALSPAIAAAKSNGAICLPQITFPGRQVPEHLNTSPLSSSDVQLEPCLGMTYGKPTPLTKEGIQDLIGRFAWAARTLASAGADGVVVHASHGYIFTQFLSPSVNRRTDEYGGSLENRARFLLETIEAIKAETSTDNFVIGVKFNCHDFIEGGQTFEEQCTVFKWLEDAGVDFFDITGGTYASPAWRGEALSSYPGFPSGPKGEGVFLRWAKEFKKISTRAVIGTTGGWRDRMFMERAVAAGEIDMCGLGRPLQENPDFTKTILEN</sequence>
<reference evidence="6 7" key="1">
    <citation type="submission" date="2024-07" db="EMBL/GenBank/DDBJ databases">
        <title>Section-level genome sequencing and comparative genomics of Aspergillus sections Usti and Cavernicolus.</title>
        <authorList>
            <consortium name="Lawrence Berkeley National Laboratory"/>
            <person name="Nybo J.L."/>
            <person name="Vesth T.C."/>
            <person name="Theobald S."/>
            <person name="Frisvad J.C."/>
            <person name="Larsen T.O."/>
            <person name="Kjaerboelling I."/>
            <person name="Rothschild-Mancinelli K."/>
            <person name="Lyhne E.K."/>
            <person name="Kogle M.E."/>
            <person name="Barry K."/>
            <person name="Clum A."/>
            <person name="Na H."/>
            <person name="Ledsgaard L."/>
            <person name="Lin J."/>
            <person name="Lipzen A."/>
            <person name="Kuo A."/>
            <person name="Riley R."/>
            <person name="Mondo S."/>
            <person name="Labutti K."/>
            <person name="Haridas S."/>
            <person name="Pangalinan J."/>
            <person name="Salamov A.A."/>
            <person name="Simmons B.A."/>
            <person name="Magnuson J.K."/>
            <person name="Chen J."/>
            <person name="Drula E."/>
            <person name="Henrissat B."/>
            <person name="Wiebenga A."/>
            <person name="Lubbers R.J."/>
            <person name="Gomes A.C."/>
            <person name="Makela M.R."/>
            <person name="Stajich J."/>
            <person name="Grigoriev I.V."/>
            <person name="Mortensen U.H."/>
            <person name="De Vries R.P."/>
            <person name="Baker S.E."/>
            <person name="Andersen M.R."/>
        </authorList>
    </citation>
    <scope>NUCLEOTIDE SEQUENCE [LARGE SCALE GENOMIC DNA]</scope>
    <source>
        <strain evidence="6 7">CBS 123904</strain>
    </source>
</reference>
<evidence type="ECO:0000313" key="7">
    <source>
        <dbReference type="Proteomes" id="UP001610446"/>
    </source>
</evidence>
<dbReference type="EMBL" id="JBFXLU010000103">
    <property type="protein sequence ID" value="KAL2842020.1"/>
    <property type="molecule type" value="Genomic_DNA"/>
</dbReference>
<evidence type="ECO:0000256" key="1">
    <source>
        <dbReference type="ARBA" id="ARBA00005979"/>
    </source>
</evidence>
<evidence type="ECO:0000259" key="5">
    <source>
        <dbReference type="Pfam" id="PF00724"/>
    </source>
</evidence>
<evidence type="ECO:0000256" key="4">
    <source>
        <dbReference type="ARBA" id="ARBA00023002"/>
    </source>
</evidence>
<keyword evidence="7" id="KW-1185">Reference proteome</keyword>
<comment type="similarity">
    <text evidence="1">Belongs to the NADH:flavin oxidoreductase/NADH oxidase family.</text>
</comment>